<protein>
    <submittedName>
        <fullName evidence="1">Uncharacterized protein</fullName>
    </submittedName>
</protein>
<organism evidence="1">
    <name type="scientific">Candidatus Kentrum sp. FW</name>
    <dbReference type="NCBI Taxonomy" id="2126338"/>
    <lineage>
        <taxon>Bacteria</taxon>
        <taxon>Pseudomonadati</taxon>
        <taxon>Pseudomonadota</taxon>
        <taxon>Gammaproteobacteria</taxon>
        <taxon>Candidatus Kentrum</taxon>
    </lineage>
</organism>
<dbReference type="AlphaFoldDB" id="A0A450SR16"/>
<accession>A0A450SR16</accession>
<gene>
    <name evidence="1" type="ORF">BECKFW1821A_GA0114235_106116</name>
</gene>
<name>A0A450SR16_9GAMM</name>
<dbReference type="EMBL" id="CAADEW010000061">
    <property type="protein sequence ID" value="VFJ56474.1"/>
    <property type="molecule type" value="Genomic_DNA"/>
</dbReference>
<sequence length="66" mass="7696">MDFSEEAQIKALFVRILFPENYNNKRLPMVTMSWFRFNEDNLPFGSSGQIFVSRLSLALESEKTGF</sequence>
<reference evidence="1" key="1">
    <citation type="submission" date="2019-02" db="EMBL/GenBank/DDBJ databases">
        <authorList>
            <person name="Gruber-Vodicka R. H."/>
            <person name="Seah K. B. B."/>
        </authorList>
    </citation>
    <scope>NUCLEOTIDE SEQUENCE</scope>
    <source>
        <strain evidence="1">BECK_BZ15</strain>
    </source>
</reference>
<proteinExistence type="predicted"/>
<evidence type="ECO:0000313" key="1">
    <source>
        <dbReference type="EMBL" id="VFJ56474.1"/>
    </source>
</evidence>